<protein>
    <submittedName>
        <fullName evidence="1">Uncharacterized protein</fullName>
    </submittedName>
</protein>
<evidence type="ECO:0000313" key="1">
    <source>
        <dbReference type="EMBL" id="CAE7512511.1"/>
    </source>
</evidence>
<accession>A0A812T1Y5</accession>
<organism evidence="1 2">
    <name type="scientific">Symbiodinium natans</name>
    <dbReference type="NCBI Taxonomy" id="878477"/>
    <lineage>
        <taxon>Eukaryota</taxon>
        <taxon>Sar</taxon>
        <taxon>Alveolata</taxon>
        <taxon>Dinophyceae</taxon>
        <taxon>Suessiales</taxon>
        <taxon>Symbiodiniaceae</taxon>
        <taxon>Symbiodinium</taxon>
    </lineage>
</organism>
<name>A0A812T1Y5_9DINO</name>
<proteinExistence type="predicted"/>
<gene>
    <name evidence="1" type="ORF">SNAT2548_LOCUS28688</name>
</gene>
<keyword evidence="2" id="KW-1185">Reference proteome</keyword>
<dbReference type="OrthoDB" id="423636at2759"/>
<reference evidence="1" key="1">
    <citation type="submission" date="2021-02" db="EMBL/GenBank/DDBJ databases">
        <authorList>
            <person name="Dougan E. K."/>
            <person name="Rhodes N."/>
            <person name="Thang M."/>
            <person name="Chan C."/>
        </authorList>
    </citation>
    <scope>NUCLEOTIDE SEQUENCE</scope>
</reference>
<dbReference type="Proteomes" id="UP000604046">
    <property type="component" value="Unassembled WGS sequence"/>
</dbReference>
<dbReference type="EMBL" id="CAJNDS010002526">
    <property type="protein sequence ID" value="CAE7512511.1"/>
    <property type="molecule type" value="Genomic_DNA"/>
</dbReference>
<evidence type="ECO:0000313" key="2">
    <source>
        <dbReference type="Proteomes" id="UP000604046"/>
    </source>
</evidence>
<comment type="caution">
    <text evidence="1">The sequence shown here is derived from an EMBL/GenBank/DDBJ whole genome shotgun (WGS) entry which is preliminary data.</text>
</comment>
<dbReference type="AlphaFoldDB" id="A0A812T1Y5"/>
<sequence length="421" mass="46938">MWFERSLACCCNPEKAQEASRFSSPFLRNFAYLLGPFSAVWTLLWAARWRYRDADRLRDLELKPGGAILLDLLAWRVTAHLGPYQVPNFAKAKMHEEPLKMLQDPVLLDYERMRALSRLGQLSQRRMAALSFSAPGTDQGSPLVAIEPLLFDAFYEDPASVTNTPGTSSDTHKAAAAKIILDVVSACPSQDRSVPDWVLSGLVRARGIPWQVGPQGEELRATLLVQLLQTPRNAAAAGSLMEVRQYLGSSGIRRKEDTIWPLKAYLLSGETHDLLRKGARLVTKHCPGAVEPQNKRERDTPSLQMKRDLRNFWTSILLTAGWASFQHWTAVFTAQALLQLAAGVASASAGAAVLEILWSAQEQVIQTEWYWENAYSTPASAAMAFTNCVALAWASRFSCILPFVVSRLFKDDYLDAYRTFA</sequence>